<name>A0A5D8QEN2_9THEO</name>
<reference evidence="3 4" key="1">
    <citation type="submission" date="2019-08" db="EMBL/GenBank/DDBJ databases">
        <title>Calorimonas adulescens gen. nov., sp. nov., an anaerobic thermophilic bacterium from Sakhalin hot spring.</title>
        <authorList>
            <person name="Khomyakova M.A."/>
            <person name="Merkel A.Y."/>
            <person name="Novikov A."/>
            <person name="Bonch-Osmolovskaya E.A."/>
            <person name="Slobodkin A.I."/>
        </authorList>
    </citation>
    <scope>NUCLEOTIDE SEQUENCE [LARGE SCALE GENOMIC DNA]</scope>
    <source>
        <strain evidence="3 4">A05MB</strain>
    </source>
</reference>
<evidence type="ECO:0000259" key="1">
    <source>
        <dbReference type="Pfam" id="PF09861"/>
    </source>
</evidence>
<dbReference type="PANTHER" id="PTHR33171">
    <property type="entry name" value="LAR_N DOMAIN-CONTAINING PROTEIN"/>
    <property type="match status" value="1"/>
</dbReference>
<feature type="domain" description="LarA-like N-terminal" evidence="1">
    <location>
        <begin position="19"/>
        <end position="216"/>
    </location>
</feature>
<dbReference type="GO" id="GO:0050043">
    <property type="term" value="F:lactate racemase activity"/>
    <property type="evidence" value="ECO:0007669"/>
    <property type="project" value="InterPro"/>
</dbReference>
<dbReference type="Pfam" id="PF09861">
    <property type="entry name" value="Lar_N"/>
    <property type="match status" value="1"/>
</dbReference>
<dbReference type="Gene3D" id="3.90.226.30">
    <property type="match status" value="1"/>
</dbReference>
<dbReference type="EMBL" id="VTPS01000002">
    <property type="protein sequence ID" value="TZE83180.1"/>
    <property type="molecule type" value="Genomic_DNA"/>
</dbReference>
<dbReference type="NCBIfam" id="NF033504">
    <property type="entry name" value="Ni_dep_LarA"/>
    <property type="match status" value="1"/>
</dbReference>
<gene>
    <name evidence="3" type="primary">larA</name>
    <name evidence="3" type="ORF">FWJ32_02330</name>
</gene>
<evidence type="ECO:0000313" key="3">
    <source>
        <dbReference type="EMBL" id="TZE83180.1"/>
    </source>
</evidence>
<dbReference type="InterPro" id="IPR043166">
    <property type="entry name" value="LarA-like_C"/>
</dbReference>
<dbReference type="InterPro" id="IPR018657">
    <property type="entry name" value="LarA-like_N"/>
</dbReference>
<dbReference type="Pfam" id="PF21113">
    <property type="entry name" value="LarA_C"/>
    <property type="match status" value="1"/>
</dbReference>
<dbReference type="AlphaFoldDB" id="A0A5D8QEN2"/>
<sequence length="437" mass="48107">MIIKKLKGESAVIEYSLKYGKEYVNISVPEKSDITVLEPEASSPIPDIESALIYSINNPIESPPLPNLLSPTDKITIVISDATRSWIGINNILPPLVNSLNSSGIKDEDIVILVALGTHRFQTEEEIASLVGKEIYGRINIVQHDCDDYSNLQYIGTTSLGTEVEVNKLLLNRKVIITGGIVHHDMAGFGGGRKSILPGCVSRKTIFQNHVHTMKPDGQGIDPRVGTGKLEDNPLNMDMVEAMNMVAPIFLINLVVDGDGKTIGIFCGDPYAAWYEGCKFADDAFSINIDKPSDLTIVSCGGYPKDINLYQATKSLFNAAAATKDGGNIVFLAECIEGGGSDKFYGWGKYLPFDNLEKELRKHFTIEGYIFYYAVYIAQKYSVYLMSKDPDETVKDMGFITVDNINDTICNIVNKKPINSIYIMPYGSTTIPKITDK</sequence>
<dbReference type="InterPro" id="IPR047926">
    <property type="entry name" value="Ni_dep_LarA"/>
</dbReference>
<dbReference type="PANTHER" id="PTHR33171:SF17">
    <property type="entry name" value="LARA-LIKE N-TERMINAL DOMAIN-CONTAINING PROTEIN"/>
    <property type="match status" value="1"/>
</dbReference>
<dbReference type="InterPro" id="IPR048520">
    <property type="entry name" value="LarA_C"/>
</dbReference>
<evidence type="ECO:0000259" key="2">
    <source>
        <dbReference type="Pfam" id="PF21113"/>
    </source>
</evidence>
<dbReference type="InterPro" id="IPR048068">
    <property type="entry name" value="LarA-like"/>
</dbReference>
<organism evidence="3 4">
    <name type="scientific">Calorimonas adulescens</name>
    <dbReference type="NCBI Taxonomy" id="2606906"/>
    <lineage>
        <taxon>Bacteria</taxon>
        <taxon>Bacillati</taxon>
        <taxon>Bacillota</taxon>
        <taxon>Clostridia</taxon>
        <taxon>Thermoanaerobacterales</taxon>
        <taxon>Thermoanaerobacteraceae</taxon>
        <taxon>Calorimonas</taxon>
    </lineage>
</organism>
<dbReference type="Gene3D" id="3.40.50.11440">
    <property type="match status" value="1"/>
</dbReference>
<comment type="caution">
    <text evidence="3">The sequence shown here is derived from an EMBL/GenBank/DDBJ whole genome shotgun (WGS) entry which is preliminary data.</text>
</comment>
<evidence type="ECO:0000313" key="4">
    <source>
        <dbReference type="Proteomes" id="UP000322976"/>
    </source>
</evidence>
<accession>A0A5D8QEN2</accession>
<feature type="domain" description="Lactate racemase C-terminal" evidence="2">
    <location>
        <begin position="291"/>
        <end position="414"/>
    </location>
</feature>
<protein>
    <submittedName>
        <fullName evidence="3">Nickel-dependent lactate racemase</fullName>
    </submittedName>
</protein>
<proteinExistence type="predicted"/>
<dbReference type="Proteomes" id="UP000322976">
    <property type="component" value="Unassembled WGS sequence"/>
</dbReference>
<keyword evidence="4" id="KW-1185">Reference proteome</keyword>